<evidence type="ECO:0000313" key="3">
    <source>
        <dbReference type="EMBL" id="JAG52124.1"/>
    </source>
</evidence>
<dbReference type="EMBL" id="GBHO01032788">
    <property type="protein sequence ID" value="JAG10816.1"/>
    <property type="molecule type" value="Transcribed_RNA"/>
</dbReference>
<feature type="non-terminal residue" evidence="2">
    <location>
        <position position="315"/>
    </location>
</feature>
<protein>
    <submittedName>
        <fullName evidence="2">CWF19-like protein 2</fullName>
    </submittedName>
</protein>
<evidence type="ECO:0000313" key="2">
    <source>
        <dbReference type="EMBL" id="JAG10816.1"/>
    </source>
</evidence>
<feature type="compositionally biased region" description="Polar residues" evidence="1">
    <location>
        <begin position="263"/>
        <end position="273"/>
    </location>
</feature>
<proteinExistence type="predicted"/>
<feature type="compositionally biased region" description="Basic and acidic residues" evidence="1">
    <location>
        <begin position="231"/>
        <end position="253"/>
    </location>
</feature>
<feature type="compositionally biased region" description="Basic and acidic residues" evidence="1">
    <location>
        <begin position="116"/>
        <end position="136"/>
    </location>
</feature>
<gene>
    <name evidence="2" type="primary">cwf19l2_1</name>
    <name evidence="2" type="ORF">CM83_80420</name>
</gene>
<name>A0A0A9WTR6_LYGHE</name>
<evidence type="ECO:0000256" key="1">
    <source>
        <dbReference type="SAM" id="MobiDB-lite"/>
    </source>
</evidence>
<accession>A0A0A9WTR6</accession>
<feature type="compositionally biased region" description="Basic and acidic residues" evidence="1">
    <location>
        <begin position="76"/>
        <end position="92"/>
    </location>
</feature>
<feature type="region of interest" description="Disordered" evidence="1">
    <location>
        <begin position="1"/>
        <end position="303"/>
    </location>
</feature>
<dbReference type="EMBL" id="GBRD01013702">
    <property type="protein sequence ID" value="JAG52124.1"/>
    <property type="molecule type" value="Transcribed_RNA"/>
</dbReference>
<reference evidence="2" key="1">
    <citation type="journal article" date="2014" name="PLoS ONE">
        <title>Transcriptome-Based Identification of ABC Transporters in the Western Tarnished Plant Bug Lygus hesperus.</title>
        <authorList>
            <person name="Hull J.J."/>
            <person name="Chaney K."/>
            <person name="Geib S.M."/>
            <person name="Fabrick J.A."/>
            <person name="Brent C.S."/>
            <person name="Walsh D."/>
            <person name="Lavine L.C."/>
        </authorList>
    </citation>
    <scope>NUCLEOTIDE SEQUENCE</scope>
</reference>
<feature type="compositionally biased region" description="Basic and acidic residues" evidence="1">
    <location>
        <begin position="158"/>
        <end position="223"/>
    </location>
</feature>
<sequence length="315" mass="35848">MGKDKKKHKKEKKSKKHKKERHRRPSTSDSSGSSDEWIEKGTSEDSGAPRFVETKPAPVEREDDWGSVFSGVSTVDIRKAKEAEKVKEKVSMEVKPGQSSRELNPYWRDGGTGLPPERDVEKKFSFRKPDEDDRGSGGRFRKPGDDSSGNSSRGSRFRRPDDDDERGRSSESKFRRPDDDRYREDRHSSKSSRDDDRSSSRSERFRRPDDEGGRLKKPDDDARSSSGSRFRRPDDSERAEASRSSYRVEESSTSRRGWRKNDSSASKSTSAPIKSNRDSCSPVRDEIVDKSPSPPPQTKILTSDELNVLNAKIFR</sequence>
<feature type="compositionally biased region" description="Basic residues" evidence="1">
    <location>
        <begin position="1"/>
        <end position="25"/>
    </location>
</feature>
<organism evidence="2">
    <name type="scientific">Lygus hesperus</name>
    <name type="common">Western plant bug</name>
    <dbReference type="NCBI Taxonomy" id="30085"/>
    <lineage>
        <taxon>Eukaryota</taxon>
        <taxon>Metazoa</taxon>
        <taxon>Ecdysozoa</taxon>
        <taxon>Arthropoda</taxon>
        <taxon>Hexapoda</taxon>
        <taxon>Insecta</taxon>
        <taxon>Pterygota</taxon>
        <taxon>Neoptera</taxon>
        <taxon>Paraneoptera</taxon>
        <taxon>Hemiptera</taxon>
        <taxon>Heteroptera</taxon>
        <taxon>Panheteroptera</taxon>
        <taxon>Cimicomorpha</taxon>
        <taxon>Miridae</taxon>
        <taxon>Mirini</taxon>
        <taxon>Lygus</taxon>
    </lineage>
</organism>
<reference evidence="3" key="3">
    <citation type="submission" date="2014-09" db="EMBL/GenBank/DDBJ databases">
        <authorList>
            <person name="Magalhaes I.L.F."/>
            <person name="Oliveira U."/>
            <person name="Santos F.R."/>
            <person name="Vidigal T.H.D.A."/>
            <person name="Brescovit A.D."/>
            <person name="Santos A.J."/>
        </authorList>
    </citation>
    <scope>NUCLEOTIDE SEQUENCE</scope>
</reference>
<reference evidence="2" key="2">
    <citation type="submission" date="2014-07" db="EMBL/GenBank/DDBJ databases">
        <authorList>
            <person name="Hull J."/>
        </authorList>
    </citation>
    <scope>NUCLEOTIDE SEQUENCE</scope>
</reference>
<dbReference type="AlphaFoldDB" id="A0A0A9WTR6"/>